<protein>
    <recommendedName>
        <fullName evidence="2">N-acetyltransferase domain-containing protein</fullName>
    </recommendedName>
</protein>
<dbReference type="InterPro" id="IPR016181">
    <property type="entry name" value="Acyl_CoA_acyltransferase"/>
</dbReference>
<organism evidence="1">
    <name type="scientific">marine sediment metagenome</name>
    <dbReference type="NCBI Taxonomy" id="412755"/>
    <lineage>
        <taxon>unclassified sequences</taxon>
        <taxon>metagenomes</taxon>
        <taxon>ecological metagenomes</taxon>
    </lineage>
</organism>
<comment type="caution">
    <text evidence="1">The sequence shown here is derived from an EMBL/GenBank/DDBJ whole genome shotgun (WGS) entry which is preliminary data.</text>
</comment>
<reference evidence="1" key="1">
    <citation type="journal article" date="2014" name="Front. Microbiol.">
        <title>High frequency of phylogenetically diverse reductive dehalogenase-homologous genes in deep subseafloor sedimentary metagenomes.</title>
        <authorList>
            <person name="Kawai M."/>
            <person name="Futagami T."/>
            <person name="Toyoda A."/>
            <person name="Takaki Y."/>
            <person name="Nishi S."/>
            <person name="Hori S."/>
            <person name="Arai W."/>
            <person name="Tsubouchi T."/>
            <person name="Morono Y."/>
            <person name="Uchiyama I."/>
            <person name="Ito T."/>
            <person name="Fujiyama A."/>
            <person name="Inagaki F."/>
            <person name="Takami H."/>
        </authorList>
    </citation>
    <scope>NUCLEOTIDE SEQUENCE</scope>
    <source>
        <strain evidence="1">Expedition CK06-06</strain>
    </source>
</reference>
<dbReference type="SUPFAM" id="SSF55729">
    <property type="entry name" value="Acyl-CoA N-acyltransferases (Nat)"/>
    <property type="match status" value="1"/>
</dbReference>
<accession>X1LN01</accession>
<name>X1LN01_9ZZZZ</name>
<dbReference type="EMBL" id="BARU01045666">
    <property type="protein sequence ID" value="GAH95483.1"/>
    <property type="molecule type" value="Genomic_DNA"/>
</dbReference>
<evidence type="ECO:0008006" key="2">
    <source>
        <dbReference type="Google" id="ProtNLM"/>
    </source>
</evidence>
<dbReference type="AlphaFoldDB" id="X1LN01"/>
<sequence>MDVIVKPLIPDLIEDFLNFFDNIAFSDNPEWGGCYCQFYHFAGNMEQWEKATKEHKRNSAKTLIKEEKMKGFLAFIDTEPAGWCNVNSKEVYNKIPVDSESDDTREGKIASIVCFLIAPAHRKKGLA</sequence>
<dbReference type="Gene3D" id="3.40.630.30">
    <property type="match status" value="1"/>
</dbReference>
<gene>
    <name evidence="1" type="ORF">S03H2_69202</name>
</gene>
<feature type="non-terminal residue" evidence="1">
    <location>
        <position position="127"/>
    </location>
</feature>
<evidence type="ECO:0000313" key="1">
    <source>
        <dbReference type="EMBL" id="GAH95483.1"/>
    </source>
</evidence>
<proteinExistence type="predicted"/>